<gene>
    <name evidence="9" type="ORF">O181_012721</name>
</gene>
<dbReference type="AlphaFoldDB" id="A0A9Q3GMK2"/>
<dbReference type="InterPro" id="IPR050951">
    <property type="entry name" value="Retrovirus_Pol_polyprotein"/>
</dbReference>
<keyword evidence="6" id="KW-0695">RNA-directed DNA polymerase</keyword>
<dbReference type="Pfam" id="PF00078">
    <property type="entry name" value="RVT_1"/>
    <property type="match status" value="1"/>
</dbReference>
<dbReference type="GO" id="GO:0003824">
    <property type="term" value="F:catalytic activity"/>
    <property type="evidence" value="ECO:0007669"/>
    <property type="project" value="UniProtKB-KW"/>
</dbReference>
<evidence type="ECO:0000256" key="1">
    <source>
        <dbReference type="ARBA" id="ARBA00022679"/>
    </source>
</evidence>
<keyword evidence="5" id="KW-0378">Hydrolase</keyword>
<evidence type="ECO:0000256" key="6">
    <source>
        <dbReference type="ARBA" id="ARBA00022918"/>
    </source>
</evidence>
<keyword evidence="1" id="KW-0808">Transferase</keyword>
<proteinExistence type="predicted"/>
<sequence>MLKRPPYPESLETRKDIEKHINDLLNMDVIRKIGHNEIVEITTPVLITCHDGKSRLCGDFRALKSYTKADRYPIPRIPHSLEKLAKAKYITTMDCMKGFHQNGVKLNSMKLLRIICHMGIYEYTRMPFGIKNVPTHFQRMMDTIFQEEILEGWMVVYIDEIIIYSETWEDHVKYIDRVLTLGHRVSGLSLEIDQNKVAAVLQNAVPRKIKEIQSFLGFASYYRNHIKTFAHITSSLYELCSKDVVFKITQERRDAYEGIKYELTNAPVLMLPDFELPFKIYIDAAFSQCSEAALHQRQIVDGEPREGVICDISRQLKDPKARYGATETECLCLVWALEKLHYYFEGAVFEFYTDCTALRSLPNMKTTNRHMLR</sequence>
<reference evidence="9" key="1">
    <citation type="submission" date="2021-03" db="EMBL/GenBank/DDBJ databases">
        <title>Draft genome sequence of rust myrtle Austropuccinia psidii MF-1, a brazilian biotype.</title>
        <authorList>
            <person name="Quecine M.C."/>
            <person name="Pachon D.M.R."/>
            <person name="Bonatelli M.L."/>
            <person name="Correr F.H."/>
            <person name="Franceschini L.M."/>
            <person name="Leite T.F."/>
            <person name="Margarido G.R.A."/>
            <person name="Almeida C.A."/>
            <person name="Ferrarezi J.A."/>
            <person name="Labate C.A."/>
        </authorList>
    </citation>
    <scope>NUCLEOTIDE SEQUENCE</scope>
    <source>
        <strain evidence="9">MF-1</strain>
    </source>
</reference>
<dbReference type="InterPro" id="IPR043502">
    <property type="entry name" value="DNA/RNA_pol_sf"/>
</dbReference>
<dbReference type="Gene3D" id="3.10.10.10">
    <property type="entry name" value="HIV Type 1 Reverse Transcriptase, subunit A, domain 1"/>
    <property type="match status" value="1"/>
</dbReference>
<dbReference type="Proteomes" id="UP000765509">
    <property type="component" value="Unassembled WGS sequence"/>
</dbReference>
<evidence type="ECO:0000313" key="10">
    <source>
        <dbReference type="Proteomes" id="UP000765509"/>
    </source>
</evidence>
<evidence type="ECO:0000256" key="4">
    <source>
        <dbReference type="ARBA" id="ARBA00022759"/>
    </source>
</evidence>
<evidence type="ECO:0000259" key="7">
    <source>
        <dbReference type="Pfam" id="PF00078"/>
    </source>
</evidence>
<dbReference type="Gene3D" id="3.30.70.270">
    <property type="match status" value="2"/>
</dbReference>
<evidence type="ECO:0000259" key="8">
    <source>
        <dbReference type="Pfam" id="PF17917"/>
    </source>
</evidence>
<keyword evidence="4" id="KW-0255">Endonuclease</keyword>
<feature type="domain" description="Reverse transcriptase RNase H-like" evidence="8">
    <location>
        <begin position="273"/>
        <end position="372"/>
    </location>
</feature>
<dbReference type="EMBL" id="AVOT02003270">
    <property type="protein sequence ID" value="MBW0473006.1"/>
    <property type="molecule type" value="Genomic_DNA"/>
</dbReference>
<dbReference type="InterPro" id="IPR041373">
    <property type="entry name" value="RT_RNaseH"/>
</dbReference>
<accession>A0A9Q3GMK2</accession>
<dbReference type="InterPro" id="IPR043128">
    <property type="entry name" value="Rev_trsase/Diguanyl_cyclase"/>
</dbReference>
<keyword evidence="10" id="KW-1185">Reference proteome</keyword>
<protein>
    <recommendedName>
        <fullName evidence="11">Reverse transcriptase domain-containing protein</fullName>
    </recommendedName>
</protein>
<dbReference type="CDD" id="cd01647">
    <property type="entry name" value="RT_LTR"/>
    <property type="match status" value="1"/>
</dbReference>
<organism evidence="9 10">
    <name type="scientific">Austropuccinia psidii MF-1</name>
    <dbReference type="NCBI Taxonomy" id="1389203"/>
    <lineage>
        <taxon>Eukaryota</taxon>
        <taxon>Fungi</taxon>
        <taxon>Dikarya</taxon>
        <taxon>Basidiomycota</taxon>
        <taxon>Pucciniomycotina</taxon>
        <taxon>Pucciniomycetes</taxon>
        <taxon>Pucciniales</taxon>
        <taxon>Sphaerophragmiaceae</taxon>
        <taxon>Austropuccinia</taxon>
    </lineage>
</organism>
<comment type="caution">
    <text evidence="9">The sequence shown here is derived from an EMBL/GenBank/DDBJ whole genome shotgun (WGS) entry which is preliminary data.</text>
</comment>
<dbReference type="PANTHER" id="PTHR37984">
    <property type="entry name" value="PROTEIN CBG26694"/>
    <property type="match status" value="1"/>
</dbReference>
<evidence type="ECO:0000256" key="3">
    <source>
        <dbReference type="ARBA" id="ARBA00022722"/>
    </source>
</evidence>
<feature type="domain" description="Reverse transcriptase" evidence="7">
    <location>
        <begin position="52"/>
        <end position="218"/>
    </location>
</feature>
<dbReference type="FunFam" id="3.30.70.270:FF:000020">
    <property type="entry name" value="Transposon Tf2-6 polyprotein-like Protein"/>
    <property type="match status" value="1"/>
</dbReference>
<dbReference type="SUPFAM" id="SSF56672">
    <property type="entry name" value="DNA/RNA polymerases"/>
    <property type="match status" value="1"/>
</dbReference>
<keyword evidence="3" id="KW-0540">Nuclease</keyword>
<evidence type="ECO:0000256" key="5">
    <source>
        <dbReference type="ARBA" id="ARBA00022801"/>
    </source>
</evidence>
<keyword evidence="2" id="KW-0548">Nucleotidyltransferase</keyword>
<name>A0A9Q3GMK2_9BASI</name>
<dbReference type="PANTHER" id="PTHR37984:SF5">
    <property type="entry name" value="PROTEIN NYNRIN-LIKE"/>
    <property type="match status" value="1"/>
</dbReference>
<evidence type="ECO:0000313" key="9">
    <source>
        <dbReference type="EMBL" id="MBW0473006.1"/>
    </source>
</evidence>
<evidence type="ECO:0008006" key="11">
    <source>
        <dbReference type="Google" id="ProtNLM"/>
    </source>
</evidence>
<dbReference type="InterPro" id="IPR000477">
    <property type="entry name" value="RT_dom"/>
</dbReference>
<evidence type="ECO:0000256" key="2">
    <source>
        <dbReference type="ARBA" id="ARBA00022695"/>
    </source>
</evidence>
<dbReference type="Pfam" id="PF17917">
    <property type="entry name" value="RT_RNaseH"/>
    <property type="match status" value="1"/>
</dbReference>